<protein>
    <submittedName>
        <fullName evidence="3">Uncharacterized protein</fullName>
    </submittedName>
</protein>
<accession>A0A6A4BVZ4</accession>
<dbReference type="EMBL" id="QXFT01004185">
    <property type="protein sequence ID" value="KAE9279663.1"/>
    <property type="molecule type" value="Genomic_DNA"/>
</dbReference>
<gene>
    <name evidence="2" type="ORF">PR002_g27277</name>
    <name evidence="3" type="ORF">PR003_g28171</name>
</gene>
<reference evidence="3 4" key="1">
    <citation type="submission" date="2018-08" db="EMBL/GenBank/DDBJ databases">
        <title>Genomic investigation of the strawberry pathogen Phytophthora fragariae indicates pathogenicity is determined by transcriptional variation in three key races.</title>
        <authorList>
            <person name="Adams T.M."/>
            <person name="Armitage A.D."/>
            <person name="Sobczyk M.K."/>
            <person name="Bates H.J."/>
            <person name="Dunwell J.M."/>
            <person name="Nellist C.F."/>
            <person name="Harrison R.J."/>
        </authorList>
    </citation>
    <scope>NUCLEOTIDE SEQUENCE [LARGE SCALE GENOMIC DNA]</scope>
    <source>
        <strain evidence="2 5">SCRP324</strain>
        <strain evidence="3 4">SCRP333</strain>
    </source>
</reference>
<evidence type="ECO:0000313" key="5">
    <source>
        <dbReference type="Proteomes" id="UP000435112"/>
    </source>
</evidence>
<evidence type="ECO:0000313" key="4">
    <source>
        <dbReference type="Proteomes" id="UP000434957"/>
    </source>
</evidence>
<feature type="region of interest" description="Disordered" evidence="1">
    <location>
        <begin position="40"/>
        <end position="59"/>
    </location>
</feature>
<organism evidence="3 4">
    <name type="scientific">Phytophthora rubi</name>
    <dbReference type="NCBI Taxonomy" id="129364"/>
    <lineage>
        <taxon>Eukaryota</taxon>
        <taxon>Sar</taxon>
        <taxon>Stramenopiles</taxon>
        <taxon>Oomycota</taxon>
        <taxon>Peronosporomycetes</taxon>
        <taxon>Peronosporales</taxon>
        <taxon>Peronosporaceae</taxon>
        <taxon>Phytophthora</taxon>
    </lineage>
</organism>
<dbReference type="AlphaFoldDB" id="A0A6A4BVZ4"/>
<evidence type="ECO:0000313" key="2">
    <source>
        <dbReference type="EMBL" id="KAE8969928.1"/>
    </source>
</evidence>
<dbReference type="Proteomes" id="UP000435112">
    <property type="component" value="Unassembled WGS sequence"/>
</dbReference>
<dbReference type="EMBL" id="QXFU01004230">
    <property type="protein sequence ID" value="KAE8969928.1"/>
    <property type="molecule type" value="Genomic_DNA"/>
</dbReference>
<evidence type="ECO:0000313" key="3">
    <source>
        <dbReference type="EMBL" id="KAE9279663.1"/>
    </source>
</evidence>
<evidence type="ECO:0000256" key="1">
    <source>
        <dbReference type="SAM" id="MobiDB-lite"/>
    </source>
</evidence>
<comment type="caution">
    <text evidence="3">The sequence shown here is derived from an EMBL/GenBank/DDBJ whole genome shotgun (WGS) entry which is preliminary data.</text>
</comment>
<name>A0A6A4BVZ4_9STRA</name>
<proteinExistence type="predicted"/>
<feature type="compositionally biased region" description="Basic and acidic residues" evidence="1">
    <location>
        <begin position="43"/>
        <end position="52"/>
    </location>
</feature>
<dbReference type="Proteomes" id="UP000434957">
    <property type="component" value="Unassembled WGS sequence"/>
</dbReference>
<keyword evidence="4" id="KW-1185">Reference proteome</keyword>
<sequence length="72" mass="8238">MIHTVASNTKCMYMGIKWACLNPSSPDKYMDTVSSWNGGRRLGTVDRPESRAAPEYSWSRGTEKDRLWYGAY</sequence>